<name>A0A291QZQ4_9BACT</name>
<evidence type="ECO:0000259" key="3">
    <source>
        <dbReference type="PROSITE" id="PS51186"/>
    </source>
</evidence>
<dbReference type="Pfam" id="PF00583">
    <property type="entry name" value="Acetyltransf_1"/>
    <property type="match status" value="1"/>
</dbReference>
<dbReference type="RefSeq" id="WP_098195692.1">
    <property type="nucleotide sequence ID" value="NZ_CP023777.1"/>
</dbReference>
<dbReference type="OrthoDB" id="9792929at2"/>
<evidence type="ECO:0000313" key="4">
    <source>
        <dbReference type="EMBL" id="ATL49324.1"/>
    </source>
</evidence>
<dbReference type="Proteomes" id="UP000220133">
    <property type="component" value="Chromosome"/>
</dbReference>
<sequence>MEIIKASLAHIDLVAPLFNEYRVFYQQEDDLPAAKAFLTARLQNNESVIFLASVDGKAAGFTQLYPIFSSISMGKSWLLNDLFVNENFRKKGLGKALLEAAQGLANTTKAKWTMLQTATDNYNAQSLYEATGYRKDESFFTYYRYL</sequence>
<dbReference type="PANTHER" id="PTHR43877">
    <property type="entry name" value="AMINOALKYLPHOSPHONATE N-ACETYLTRANSFERASE-RELATED-RELATED"/>
    <property type="match status" value="1"/>
</dbReference>
<dbReference type="AlphaFoldDB" id="A0A291QZQ4"/>
<proteinExistence type="predicted"/>
<evidence type="ECO:0000256" key="1">
    <source>
        <dbReference type="ARBA" id="ARBA00022679"/>
    </source>
</evidence>
<gene>
    <name evidence="4" type="ORF">COR50_20280</name>
</gene>
<dbReference type="PANTHER" id="PTHR43877:SF2">
    <property type="entry name" value="AMINOALKYLPHOSPHONATE N-ACETYLTRANSFERASE-RELATED"/>
    <property type="match status" value="1"/>
</dbReference>
<dbReference type="KEGG" id="cbae:COR50_20280"/>
<dbReference type="InterPro" id="IPR000182">
    <property type="entry name" value="GNAT_dom"/>
</dbReference>
<dbReference type="GO" id="GO:0016747">
    <property type="term" value="F:acyltransferase activity, transferring groups other than amino-acyl groups"/>
    <property type="evidence" value="ECO:0007669"/>
    <property type="project" value="InterPro"/>
</dbReference>
<dbReference type="CDD" id="cd04301">
    <property type="entry name" value="NAT_SF"/>
    <property type="match status" value="1"/>
</dbReference>
<keyword evidence="5" id="KW-1185">Reference proteome</keyword>
<dbReference type="SUPFAM" id="SSF55729">
    <property type="entry name" value="Acyl-CoA N-acyltransferases (Nat)"/>
    <property type="match status" value="1"/>
</dbReference>
<dbReference type="InterPro" id="IPR050832">
    <property type="entry name" value="Bact_Acetyltransf"/>
</dbReference>
<dbReference type="EMBL" id="CP023777">
    <property type="protein sequence ID" value="ATL49324.1"/>
    <property type="molecule type" value="Genomic_DNA"/>
</dbReference>
<dbReference type="Gene3D" id="3.40.630.30">
    <property type="match status" value="1"/>
</dbReference>
<dbReference type="PROSITE" id="PS51186">
    <property type="entry name" value="GNAT"/>
    <property type="match status" value="1"/>
</dbReference>
<keyword evidence="1 4" id="KW-0808">Transferase</keyword>
<evidence type="ECO:0000313" key="5">
    <source>
        <dbReference type="Proteomes" id="UP000220133"/>
    </source>
</evidence>
<reference evidence="4 5" key="1">
    <citation type="submission" date="2017-10" db="EMBL/GenBank/DDBJ databases">
        <title>Paenichitinophaga pekingensis gen. nov., sp. nov., isolated from activated sludge.</title>
        <authorList>
            <person name="Jin D."/>
            <person name="Kong X."/>
            <person name="Deng Y."/>
            <person name="Bai Z."/>
        </authorList>
    </citation>
    <scope>NUCLEOTIDE SEQUENCE [LARGE SCALE GENOMIC DNA]</scope>
    <source>
        <strain evidence="4 5">13</strain>
    </source>
</reference>
<organism evidence="4 5">
    <name type="scientific">Chitinophaga caeni</name>
    <dbReference type="NCBI Taxonomy" id="2029983"/>
    <lineage>
        <taxon>Bacteria</taxon>
        <taxon>Pseudomonadati</taxon>
        <taxon>Bacteroidota</taxon>
        <taxon>Chitinophagia</taxon>
        <taxon>Chitinophagales</taxon>
        <taxon>Chitinophagaceae</taxon>
        <taxon>Chitinophaga</taxon>
    </lineage>
</organism>
<evidence type="ECO:0000256" key="2">
    <source>
        <dbReference type="ARBA" id="ARBA00023315"/>
    </source>
</evidence>
<feature type="domain" description="N-acetyltransferase" evidence="3">
    <location>
        <begin position="1"/>
        <end position="146"/>
    </location>
</feature>
<keyword evidence="2" id="KW-0012">Acyltransferase</keyword>
<dbReference type="InterPro" id="IPR016181">
    <property type="entry name" value="Acyl_CoA_acyltransferase"/>
</dbReference>
<accession>A0A291QZQ4</accession>
<protein>
    <submittedName>
        <fullName evidence="4">GNAT family N-acetyltransferase</fullName>
    </submittedName>
</protein>